<proteinExistence type="predicted"/>
<accession>A0ABQ2NHW0</accession>
<keyword evidence="1" id="KW-0732">Signal</keyword>
<name>A0ABQ2NHW0_9FLAO</name>
<sequence length="77" mass="8617">MIMKKTFILLTALVFSLGYSQQEPSPHDASATEQMHGMKGSTRFTFGLGHTHVSEGKIDGNTKWLVIPSFSFNFDYC</sequence>
<reference evidence="3" key="1">
    <citation type="journal article" date="2019" name="Int. J. Syst. Evol. Microbiol.">
        <title>The Global Catalogue of Microorganisms (GCM) 10K type strain sequencing project: providing services to taxonomists for standard genome sequencing and annotation.</title>
        <authorList>
            <consortium name="The Broad Institute Genomics Platform"/>
            <consortium name="The Broad Institute Genome Sequencing Center for Infectious Disease"/>
            <person name="Wu L."/>
            <person name="Ma J."/>
        </authorList>
    </citation>
    <scope>NUCLEOTIDE SEQUENCE [LARGE SCALE GENOMIC DNA]</scope>
    <source>
        <strain evidence="3">CGMCC 1.7656</strain>
    </source>
</reference>
<keyword evidence="3" id="KW-1185">Reference proteome</keyword>
<feature type="chain" id="PRO_5046221621" evidence="1">
    <location>
        <begin position="21"/>
        <end position="77"/>
    </location>
</feature>
<feature type="signal peptide" evidence="1">
    <location>
        <begin position="1"/>
        <end position="20"/>
    </location>
</feature>
<protein>
    <submittedName>
        <fullName evidence="2">Uncharacterized protein</fullName>
    </submittedName>
</protein>
<comment type="caution">
    <text evidence="2">The sequence shown here is derived from an EMBL/GenBank/DDBJ whole genome shotgun (WGS) entry which is preliminary data.</text>
</comment>
<gene>
    <name evidence="2" type="ORF">GCM10010992_04960</name>
</gene>
<organism evidence="2 3">
    <name type="scientific">Cloacibacterium rupense</name>
    <dbReference type="NCBI Taxonomy" id="517423"/>
    <lineage>
        <taxon>Bacteria</taxon>
        <taxon>Pseudomonadati</taxon>
        <taxon>Bacteroidota</taxon>
        <taxon>Flavobacteriia</taxon>
        <taxon>Flavobacteriales</taxon>
        <taxon>Weeksellaceae</taxon>
    </lineage>
</organism>
<evidence type="ECO:0000256" key="1">
    <source>
        <dbReference type="SAM" id="SignalP"/>
    </source>
</evidence>
<dbReference type="Proteomes" id="UP000620064">
    <property type="component" value="Unassembled WGS sequence"/>
</dbReference>
<evidence type="ECO:0000313" key="3">
    <source>
        <dbReference type="Proteomes" id="UP000620064"/>
    </source>
</evidence>
<dbReference type="EMBL" id="BMLV01000001">
    <property type="protein sequence ID" value="GGP02066.1"/>
    <property type="molecule type" value="Genomic_DNA"/>
</dbReference>
<evidence type="ECO:0000313" key="2">
    <source>
        <dbReference type="EMBL" id="GGP02066.1"/>
    </source>
</evidence>